<dbReference type="OrthoDB" id="7743548at2"/>
<dbReference type="KEGG" id="ccot:CCAX7_18890"/>
<name>A0A402D5G6_9BACT</name>
<feature type="transmembrane region" description="Helical" evidence="2">
    <location>
        <begin position="342"/>
        <end position="363"/>
    </location>
</feature>
<dbReference type="PANTHER" id="PTHR34978">
    <property type="entry name" value="POSSIBLE SENSOR-TRANSDUCER PROTEIN BLAR"/>
    <property type="match status" value="1"/>
</dbReference>
<evidence type="ECO:0000313" key="3">
    <source>
        <dbReference type="EMBL" id="BDI29838.1"/>
    </source>
</evidence>
<evidence type="ECO:0000313" key="4">
    <source>
        <dbReference type="Proteomes" id="UP000287394"/>
    </source>
</evidence>
<dbReference type="PANTHER" id="PTHR34978:SF3">
    <property type="entry name" value="SLR0241 PROTEIN"/>
    <property type="match status" value="1"/>
</dbReference>
<proteinExistence type="predicted"/>
<feature type="region of interest" description="Disordered" evidence="1">
    <location>
        <begin position="554"/>
        <end position="575"/>
    </location>
</feature>
<protein>
    <submittedName>
        <fullName evidence="3">Uncharacterized protein</fullName>
    </submittedName>
</protein>
<dbReference type="Pfam" id="PF05569">
    <property type="entry name" value="Peptidase_M56"/>
    <property type="match status" value="1"/>
</dbReference>
<accession>A0A402D5G6</accession>
<dbReference type="RefSeq" id="WP_119324692.1">
    <property type="nucleotide sequence ID" value="NZ_AP025739.1"/>
</dbReference>
<sequence length="813" mass="89078">MIAFTHTLTAFAQSAIVVWLQSGVLLLLSLATLWGARRQSPVLRTLMGRCFLAGVAAVALAAPVISFLPPFWTVPLPSTPAISETQAAPPSPASYPIPTHSITIPLDASAASGPISPADQTPLIPLPLSPTSIVLETLALVWVIGGVLRMIWIALCQISLLRLRRGATAITSGPIRETLSALTPHPPQLYTHKSVASPFLAGALRPAIFLPQEFVQNSSATEQRAVLAHELAHLSRRDCAWNLAAHLLCVLLWPQPLLWILRRQIEHISEDACDLAVLEHDCPSREYANVLLTLAERRQPSLVQQTLSAGVVPFRSAVGRRIQRILSTSLQPAQALTRRLRLGVTAGVLTAAAFSVLLLGSGVDASHFEWAKQQGWSVRPVRVLQLEHPSPFQRPAPNVQIPDSDQALVKSIPFRETTYGKQGPPLSQRKQLEQILAQHPRFFYAEYLLGSWLQQHGDTRHGDELTTRALHDAPVIIGGRVEYEDGTPVAGLRIITGVTCYSTGHLRQQDATELNYSYITTDKDGCYYLPAYRGICSQVSRGYSPEELNTLTSSKLHSPATLQTPGPPTSGSISDDRGTRLQYGFVCESRVGVLPAAIVRPRVALHMPFKLQSSYSPSPVLFIGKRLEVRWDAYPRAATYQMIIMGWLQQFSKEGQFSSETGRAVSIPSLTEPTSDTHKTIDLAGANPPFDRRYLYSISVAAFDSHGEMLSQSDEYNFRPNAAFAPHSLTKEALAQVLAPDITITSMQIQGDKVTVEAMCAAEPHDVMEKLRESGASFGLQMQTFNMKSWPIAGQGQQLEIIYRPTQIASSSR</sequence>
<dbReference type="Gene3D" id="3.30.2010.10">
    <property type="entry name" value="Metalloproteases ('zincins'), catalytic domain"/>
    <property type="match status" value="1"/>
</dbReference>
<dbReference type="AlphaFoldDB" id="A0A402D5G6"/>
<feature type="transmembrane region" description="Helical" evidence="2">
    <location>
        <begin position="12"/>
        <end position="34"/>
    </location>
</feature>
<keyword evidence="2" id="KW-0812">Transmembrane</keyword>
<keyword evidence="4" id="KW-1185">Reference proteome</keyword>
<keyword evidence="2" id="KW-0472">Membrane</keyword>
<evidence type="ECO:0000256" key="2">
    <source>
        <dbReference type="SAM" id="Phobius"/>
    </source>
</evidence>
<feature type="transmembrane region" description="Helical" evidence="2">
    <location>
        <begin position="133"/>
        <end position="155"/>
    </location>
</feature>
<evidence type="ECO:0000256" key="1">
    <source>
        <dbReference type="SAM" id="MobiDB-lite"/>
    </source>
</evidence>
<feature type="transmembrane region" description="Helical" evidence="2">
    <location>
        <begin position="46"/>
        <end position="68"/>
    </location>
</feature>
<reference evidence="3 4" key="1">
    <citation type="journal article" date="2019" name="Int. J. Syst. Evol. Microbiol.">
        <title>Capsulimonas corticalis gen. nov., sp. nov., an aerobic capsulated bacterium, of a novel bacterial order, Capsulimonadales ord. nov., of the class Armatimonadia of the phylum Armatimonadetes.</title>
        <authorList>
            <person name="Li J."/>
            <person name="Kudo C."/>
            <person name="Tonouchi A."/>
        </authorList>
    </citation>
    <scope>NUCLEOTIDE SEQUENCE [LARGE SCALE GENOMIC DNA]</scope>
    <source>
        <strain evidence="3 4">AX-7</strain>
    </source>
</reference>
<keyword evidence="2" id="KW-1133">Transmembrane helix</keyword>
<dbReference type="EMBL" id="AP025739">
    <property type="protein sequence ID" value="BDI29838.1"/>
    <property type="molecule type" value="Genomic_DNA"/>
</dbReference>
<dbReference type="CDD" id="cd07341">
    <property type="entry name" value="M56_BlaR1_MecR1_like"/>
    <property type="match status" value="1"/>
</dbReference>
<feature type="compositionally biased region" description="Polar residues" evidence="1">
    <location>
        <begin position="554"/>
        <end position="573"/>
    </location>
</feature>
<dbReference type="InterPro" id="IPR052173">
    <property type="entry name" value="Beta-lactam_resp_regulator"/>
</dbReference>
<organism evidence="3 4">
    <name type="scientific">Capsulimonas corticalis</name>
    <dbReference type="NCBI Taxonomy" id="2219043"/>
    <lineage>
        <taxon>Bacteria</taxon>
        <taxon>Bacillati</taxon>
        <taxon>Armatimonadota</taxon>
        <taxon>Armatimonadia</taxon>
        <taxon>Capsulimonadales</taxon>
        <taxon>Capsulimonadaceae</taxon>
        <taxon>Capsulimonas</taxon>
    </lineage>
</organism>
<dbReference type="Proteomes" id="UP000287394">
    <property type="component" value="Chromosome"/>
</dbReference>
<gene>
    <name evidence="3" type="ORF">CCAX7_18890</name>
</gene>
<dbReference type="InterPro" id="IPR008756">
    <property type="entry name" value="Peptidase_M56"/>
</dbReference>